<feature type="region of interest" description="Disordered" evidence="8">
    <location>
        <begin position="915"/>
        <end position="1025"/>
    </location>
</feature>
<sequence length="1667" mass="187326">MIHVYKSAHMAVIESIMVLYAREVVSPDRVVAAVQRFNQGSQTTPSLPENPEQGLFVWMSHACDALRKRIEQETESGVTNGGGGGGDRLRPPGLPAVHELKNLVDGVALAALISYYCPDELPWTDLKVSHATNVQDSLYNLSLVQDFCNRCLPASIFHIQPEDVTYMRDSMKQNLIVFLADLFNVIEIHPAKCVRYPGMDKFNGQFDKNRCGGGFISVRHTSRRSLERSRQIFGRRVVRTTDESNNNCTSPSVSVVVSFVVEGFPPRNEHGVAHKRNLLQTVMTPIPDLRSGLDDPAASTAFQVTRSTPTHVPLRKTNSLQQSMSEMSEDSLRRGSEDSFVVHRGKNIPTLRSVVQDEPLIPGRLKVNKEKQNNDSKADERGEVAAGRPSNWEENRKSTFAGRRSRRNSTSDDSQLTIENFGGSQDNLNFIGRNPDKEVGAHVGRKISAPSFPIPTENPAVRSSIQDARGSFQLGYDNGCEKRDDETEKYKLKRQLSSDDISLRNILSVKDDVVKEAVDAELASRMSFAELNKQKVMGDQRGIQLVYMQHEKEECAPKKPTNGSTEKKTSFAALPNTTTWQQQSTNIQQMGESNGTSEGGHGTAVNPAQLNDVRLKLEEKRRLIESEKRRVELAMNKQRQKVGKAAFLQAVARGRGNLLKTPTDAESNSNSATGSESQSPSSESAPTKPQRPFTLQEINDDASAAERKWLDEGQPFIETRRTPDLENMDLEQYQQSIAQMNSSLSDIQTDIQRLASQQNQIQAAQQQNLIAQQQKQIQQLQQQQQQYQSMQQQQQQQYVAPQQIYSPQLYQQPSQTMYAPALQSSASAPHIPQSLYQQTRIPEQPQFFLHDQSAPMTPPVVTQRRTWAQPTPPQPVHAQEMYQPELRTWNKMGGTGGGFVLHDATADRYDGPKYDGPKYQPEYRFIDSPKYQNGSGDDHNLHHSNSFTLSQQHHQHQQPYGTSHSTPSASPQHRSSIHRQISQLMDESKRTPVSLQQMDRDSPLRKVSGVTHAPIPAPSADDMEPQNISFIGNADDQLKLTEGLSRLNITSGSRTYRIPSPTRPLITKNSFQPSPPPEREPPIAEISSLDSDPTSKKGFYIQFDNDQPKRPKPPLRTKRGSPKKERSYVEGTEESEIEMRAEKRRQLERELDDERAKKEGGERRKQALVEVEREKLRAKREASQESQKVAAASALIIENDAGNPDPDAAERMKKRIFLASLQRKQEQEEAKARKEQEAQARREREKAKEEEKARKKEEQIQRRAAILEQYKLKKAMEEAEREGKVFDKSDMMGSLKPTPKMRPKAASRPRPKTIHIDSGSVEMAEGMMQPSRGKKGSTSNLTANSTMKRDYYRGSQDSLADRSMSSGMLYRAPTKPWADGAPTRPAEVSIGIPRPAAPHETLPTPYTPTTLFLSLWYPASFDVRGRPKYSNYQNFKGRKSSSLMNLYGSSTDQDSLAYRYGDTDSGLGRATPPRRAPSPGMGSMRHLTSPSGPGSLPGLMTKGRRIFDDGSSDISSTPSSMMDYTGPRLYKQPATKSNRGIMLNAVEYCVFPGVVNREAKKRVLEEINRSESKHFLILFRDAGCQFRALYSYCPDREEVMKLYGTGPKQVNDRMFDKFFKYNSGGKCFSQVHTKHLTVTIDAFTIHNSLWQGKKVNLPNKKDMPLVI</sequence>
<feature type="domain" description="Calponin-homology (CH)" evidence="9">
    <location>
        <begin position="49"/>
        <end position="184"/>
    </location>
</feature>
<proteinExistence type="inferred from homology"/>
<feature type="compositionally biased region" description="Polar residues" evidence="8">
    <location>
        <begin position="308"/>
        <end position="326"/>
    </location>
</feature>
<comment type="domain">
    <text evidence="6">The CKK domain binds microtubules.</text>
</comment>
<reference evidence="11" key="1">
    <citation type="journal article" date="2020" name="J Insects Food Feed">
        <title>The yellow mealworm (Tenebrio molitor) genome: a resource for the emerging insects as food and feed industry.</title>
        <authorList>
            <person name="Eriksson T."/>
            <person name="Andere A."/>
            <person name="Kelstrup H."/>
            <person name="Emery V."/>
            <person name="Picard C."/>
        </authorList>
    </citation>
    <scope>NUCLEOTIDE SEQUENCE</scope>
    <source>
        <strain evidence="11">Stoneville</strain>
        <tissue evidence="11">Whole head</tissue>
    </source>
</reference>
<dbReference type="GO" id="GO:0031122">
    <property type="term" value="P:cytoplasmic microtubule organization"/>
    <property type="evidence" value="ECO:0007669"/>
    <property type="project" value="TreeGrafter"/>
</dbReference>
<evidence type="ECO:0000256" key="7">
    <source>
        <dbReference type="SAM" id="Coils"/>
    </source>
</evidence>
<dbReference type="InterPro" id="IPR022613">
    <property type="entry name" value="CH_CAMSAP_2"/>
</dbReference>
<feature type="compositionally biased region" description="Basic residues" evidence="8">
    <location>
        <begin position="1110"/>
        <end position="1121"/>
    </location>
</feature>
<dbReference type="InterPro" id="IPR014797">
    <property type="entry name" value="CKK_CAMSAP"/>
</dbReference>
<evidence type="ECO:0000313" key="12">
    <source>
        <dbReference type="Proteomes" id="UP000719412"/>
    </source>
</evidence>
<dbReference type="Pfam" id="PF17095">
    <property type="entry name" value="CAMSAP_CC1"/>
    <property type="match status" value="1"/>
</dbReference>
<comment type="subcellular location">
    <subcellularLocation>
        <location evidence="1">Cytoplasm</location>
        <location evidence="1">Cytoskeleton</location>
    </subcellularLocation>
</comment>
<keyword evidence="3 6" id="KW-0493">Microtubule</keyword>
<dbReference type="PANTHER" id="PTHR21595">
    <property type="entry name" value="PATRONIN"/>
    <property type="match status" value="1"/>
</dbReference>
<gene>
    <name evidence="11" type="ORF">GEV33_012507</name>
</gene>
<dbReference type="Gene3D" id="3.10.20.360">
    <property type="entry name" value="CKK domain"/>
    <property type="match status" value="1"/>
</dbReference>
<dbReference type="Pfam" id="PF08683">
    <property type="entry name" value="CAMSAP_CKK"/>
    <property type="match status" value="1"/>
</dbReference>
<feature type="region of interest" description="Disordered" evidence="8">
    <location>
        <begin position="1052"/>
        <end position="1190"/>
    </location>
</feature>
<feature type="compositionally biased region" description="Basic and acidic residues" evidence="8">
    <location>
        <begin position="1137"/>
        <end position="1183"/>
    </location>
</feature>
<dbReference type="InterPro" id="IPR038209">
    <property type="entry name" value="CKK_dom_sf"/>
</dbReference>
<evidence type="ECO:0000256" key="6">
    <source>
        <dbReference type="PROSITE-ProRule" id="PRU00841"/>
    </source>
</evidence>
<dbReference type="FunFam" id="3.10.20.360:FF:000002">
    <property type="entry name" value="Patronin, isoform M"/>
    <property type="match status" value="1"/>
</dbReference>
<feature type="region of interest" description="Disordered" evidence="8">
    <location>
        <begin position="362"/>
        <end position="421"/>
    </location>
</feature>
<dbReference type="EMBL" id="JABDTM020027596">
    <property type="protein sequence ID" value="KAH0810282.1"/>
    <property type="molecule type" value="Genomic_DNA"/>
</dbReference>
<dbReference type="GO" id="GO:0051011">
    <property type="term" value="F:microtubule minus-end binding"/>
    <property type="evidence" value="ECO:0007669"/>
    <property type="project" value="TreeGrafter"/>
</dbReference>
<name>A0A8J6H9F0_TENMO</name>
<dbReference type="InterPro" id="IPR031372">
    <property type="entry name" value="CAMSAP_CC1"/>
</dbReference>
<evidence type="ECO:0000313" key="11">
    <source>
        <dbReference type="EMBL" id="KAH0810282.1"/>
    </source>
</evidence>
<feature type="coiled-coil region" evidence="7">
    <location>
        <begin position="730"/>
        <end position="797"/>
    </location>
</feature>
<keyword evidence="5" id="KW-0206">Cytoskeleton</keyword>
<evidence type="ECO:0000259" key="9">
    <source>
        <dbReference type="PROSITE" id="PS50021"/>
    </source>
</evidence>
<accession>A0A8J6H9F0</accession>
<dbReference type="PROSITE" id="PS51508">
    <property type="entry name" value="CKK"/>
    <property type="match status" value="1"/>
</dbReference>
<feature type="domain" description="CKK" evidence="10">
    <location>
        <begin position="1526"/>
        <end position="1660"/>
    </location>
</feature>
<dbReference type="GO" id="GO:0007026">
    <property type="term" value="P:negative regulation of microtubule depolymerization"/>
    <property type="evidence" value="ECO:0007669"/>
    <property type="project" value="TreeGrafter"/>
</dbReference>
<evidence type="ECO:0000256" key="3">
    <source>
        <dbReference type="ARBA" id="ARBA00022701"/>
    </source>
</evidence>
<feature type="compositionally biased region" description="Basic residues" evidence="8">
    <location>
        <begin position="1299"/>
        <end position="1313"/>
    </location>
</feature>
<keyword evidence="4 7" id="KW-0175">Coiled coil</keyword>
<feature type="region of interest" description="Disordered" evidence="8">
    <location>
        <begin position="1459"/>
        <end position="1496"/>
    </location>
</feature>
<feature type="compositionally biased region" description="Basic and acidic residues" evidence="8">
    <location>
        <begin position="367"/>
        <end position="383"/>
    </location>
</feature>
<evidence type="ECO:0000256" key="1">
    <source>
        <dbReference type="ARBA" id="ARBA00004245"/>
    </source>
</evidence>
<feature type="region of interest" description="Disordered" evidence="8">
    <location>
        <begin position="706"/>
        <end position="727"/>
    </location>
</feature>
<dbReference type="PROSITE" id="PS50021">
    <property type="entry name" value="CH"/>
    <property type="match status" value="1"/>
</dbReference>
<dbReference type="Pfam" id="PF11971">
    <property type="entry name" value="CAMSAP_CH"/>
    <property type="match status" value="1"/>
</dbReference>
<evidence type="ECO:0000256" key="5">
    <source>
        <dbReference type="ARBA" id="ARBA00023212"/>
    </source>
</evidence>
<keyword evidence="2" id="KW-0963">Cytoplasm</keyword>
<dbReference type="PANTHER" id="PTHR21595:SF0">
    <property type="entry name" value="PATRONIN"/>
    <property type="match status" value="1"/>
</dbReference>
<dbReference type="SMART" id="SM01051">
    <property type="entry name" value="CAMSAP_CKK"/>
    <property type="match status" value="1"/>
</dbReference>
<evidence type="ECO:0000256" key="8">
    <source>
        <dbReference type="SAM" id="MobiDB-lite"/>
    </source>
</evidence>
<feature type="compositionally biased region" description="Basic and acidic residues" evidence="8">
    <location>
        <begin position="1278"/>
        <end position="1290"/>
    </location>
</feature>
<feature type="region of interest" description="Disordered" evidence="8">
    <location>
        <begin position="308"/>
        <end position="337"/>
    </location>
</feature>
<dbReference type="InterPro" id="IPR032940">
    <property type="entry name" value="CAMSAP"/>
</dbReference>
<dbReference type="SUPFAM" id="SSF47576">
    <property type="entry name" value="Calponin-homology domain, CH-domain"/>
    <property type="match status" value="1"/>
</dbReference>
<dbReference type="GO" id="GO:0036449">
    <property type="term" value="C:microtubule minus-end"/>
    <property type="evidence" value="ECO:0007669"/>
    <property type="project" value="TreeGrafter"/>
</dbReference>
<evidence type="ECO:0008006" key="13">
    <source>
        <dbReference type="Google" id="ProtNLM"/>
    </source>
</evidence>
<evidence type="ECO:0000256" key="2">
    <source>
        <dbReference type="ARBA" id="ARBA00022490"/>
    </source>
</evidence>
<reference evidence="11" key="2">
    <citation type="submission" date="2021-08" db="EMBL/GenBank/DDBJ databases">
        <authorList>
            <person name="Eriksson T."/>
        </authorList>
    </citation>
    <scope>NUCLEOTIDE SEQUENCE</scope>
    <source>
        <strain evidence="11">Stoneville</strain>
        <tissue evidence="11">Whole head</tissue>
    </source>
</reference>
<evidence type="ECO:0000259" key="10">
    <source>
        <dbReference type="PROSITE" id="PS51508"/>
    </source>
</evidence>
<feature type="compositionally biased region" description="Polar residues" evidence="8">
    <location>
        <begin position="943"/>
        <end position="997"/>
    </location>
</feature>
<protein>
    <recommendedName>
        <fullName evidence="13">Patronin</fullName>
    </recommendedName>
</protein>
<feature type="region of interest" description="Disordered" evidence="8">
    <location>
        <begin position="657"/>
        <end position="692"/>
    </location>
</feature>
<comment type="caution">
    <text evidence="11">The sequence shown here is derived from an EMBL/GenBank/DDBJ whole genome shotgun (WGS) entry which is preliminary data.</text>
</comment>
<feature type="region of interest" description="Disordered" evidence="8">
    <location>
        <begin position="1278"/>
        <end position="1313"/>
    </location>
</feature>
<keyword evidence="12" id="KW-1185">Reference proteome</keyword>
<organism evidence="11 12">
    <name type="scientific">Tenebrio molitor</name>
    <name type="common">Yellow mealworm beetle</name>
    <dbReference type="NCBI Taxonomy" id="7067"/>
    <lineage>
        <taxon>Eukaryota</taxon>
        <taxon>Metazoa</taxon>
        <taxon>Ecdysozoa</taxon>
        <taxon>Arthropoda</taxon>
        <taxon>Hexapoda</taxon>
        <taxon>Insecta</taxon>
        <taxon>Pterygota</taxon>
        <taxon>Neoptera</taxon>
        <taxon>Endopterygota</taxon>
        <taxon>Coleoptera</taxon>
        <taxon>Polyphaga</taxon>
        <taxon>Cucujiformia</taxon>
        <taxon>Tenebrionidae</taxon>
        <taxon>Tenebrio</taxon>
    </lineage>
</organism>
<feature type="compositionally biased region" description="Low complexity" evidence="8">
    <location>
        <begin position="671"/>
        <end position="687"/>
    </location>
</feature>
<feature type="compositionally biased region" description="Low complexity" evidence="8">
    <location>
        <begin position="1512"/>
        <end position="1523"/>
    </location>
</feature>
<feature type="region of interest" description="Disordered" evidence="8">
    <location>
        <begin position="554"/>
        <end position="612"/>
    </location>
</feature>
<dbReference type="InterPro" id="IPR036872">
    <property type="entry name" value="CH_dom_sf"/>
</dbReference>
<dbReference type="GO" id="GO:0005516">
    <property type="term" value="F:calmodulin binding"/>
    <property type="evidence" value="ECO:0007669"/>
    <property type="project" value="InterPro"/>
</dbReference>
<dbReference type="InterPro" id="IPR011033">
    <property type="entry name" value="PRC_barrel-like_sf"/>
</dbReference>
<evidence type="ECO:0000256" key="4">
    <source>
        <dbReference type="ARBA" id="ARBA00023054"/>
    </source>
</evidence>
<feature type="compositionally biased region" description="Polar residues" evidence="8">
    <location>
        <begin position="575"/>
        <end position="596"/>
    </location>
</feature>
<dbReference type="SUPFAM" id="SSF50346">
    <property type="entry name" value="PRC-barrel domain"/>
    <property type="match status" value="1"/>
</dbReference>
<comment type="similarity">
    <text evidence="6">Belongs to the CAMSAP1 family.</text>
</comment>
<dbReference type="InterPro" id="IPR001715">
    <property type="entry name" value="CH_dom"/>
</dbReference>
<feature type="compositionally biased region" description="Basic and acidic residues" evidence="8">
    <location>
        <begin position="1223"/>
        <end position="1259"/>
    </location>
</feature>
<dbReference type="GO" id="GO:0031175">
    <property type="term" value="P:neuron projection development"/>
    <property type="evidence" value="ECO:0007669"/>
    <property type="project" value="InterPro"/>
</dbReference>
<dbReference type="GO" id="GO:0030507">
    <property type="term" value="F:spectrin binding"/>
    <property type="evidence" value="ECO:0007669"/>
    <property type="project" value="InterPro"/>
</dbReference>
<feature type="region of interest" description="Disordered" evidence="8">
    <location>
        <begin position="1222"/>
        <end position="1259"/>
    </location>
</feature>
<feature type="region of interest" description="Disordered" evidence="8">
    <location>
        <begin position="1508"/>
        <end position="1527"/>
    </location>
</feature>
<dbReference type="Proteomes" id="UP000719412">
    <property type="component" value="Unassembled WGS sequence"/>
</dbReference>